<evidence type="ECO:0000313" key="9">
    <source>
        <dbReference type="Proteomes" id="UP000829517"/>
    </source>
</evidence>
<gene>
    <name evidence="8" type="ORF">JM658_14245</name>
</gene>
<dbReference type="PANTHER" id="PTHR33146">
    <property type="entry name" value="ENDONUCLEASE 4"/>
    <property type="match status" value="1"/>
</dbReference>
<dbReference type="Gene3D" id="1.10.575.10">
    <property type="entry name" value="P1 Nuclease"/>
    <property type="match status" value="1"/>
</dbReference>
<dbReference type="PANTHER" id="PTHR33146:SF26">
    <property type="entry name" value="ENDONUCLEASE 4"/>
    <property type="match status" value="1"/>
</dbReference>
<proteinExistence type="predicted"/>
<dbReference type="InterPro" id="IPR008947">
    <property type="entry name" value="PLipase_C/P1_nuclease_dom_sf"/>
</dbReference>
<evidence type="ECO:0000256" key="4">
    <source>
        <dbReference type="ARBA" id="ARBA00022801"/>
    </source>
</evidence>
<sequence length="256" mass="29233">MRFIFILAILFFQQSFANTPYWGKTGHRVVGEVAQQHIKNSTKRKIEKLLGGQSLAIVATYADDIKSDKRFRGFSPWHYVNFPFDKDYKDVTPSENGDIVMGIEKCISVIKDDNATQEDKVFYLKLLIHFIGDLHQPMHVGRGEDKGGNDIQVRWFGDGSNLHRVWDSDMIDSYGMSYSELANNLPVYSKAQQEAIIDGTLLDWVKESQQLAIKVYGSVEVGEKLGYNYMYDNFDTVRAQLEKGGLRLAKVLNDIF</sequence>
<keyword evidence="7" id="KW-0732">Signal</keyword>
<evidence type="ECO:0000256" key="5">
    <source>
        <dbReference type="ARBA" id="ARBA00023157"/>
    </source>
</evidence>
<name>A0ABS9J6G2_9FLAO</name>
<feature type="signal peptide" evidence="7">
    <location>
        <begin position="1"/>
        <end position="17"/>
    </location>
</feature>
<evidence type="ECO:0000256" key="1">
    <source>
        <dbReference type="ARBA" id="ARBA00022722"/>
    </source>
</evidence>
<keyword evidence="9" id="KW-1185">Reference proteome</keyword>
<comment type="caution">
    <text evidence="8">The sequence shown here is derived from an EMBL/GenBank/DDBJ whole genome shotgun (WGS) entry which is preliminary data.</text>
</comment>
<dbReference type="Pfam" id="PF02265">
    <property type="entry name" value="S1-P1_nuclease"/>
    <property type="match status" value="1"/>
</dbReference>
<keyword evidence="1" id="KW-0540">Nuclease</keyword>
<dbReference type="SUPFAM" id="SSF48537">
    <property type="entry name" value="Phospholipase C/P1 nuclease"/>
    <property type="match status" value="1"/>
</dbReference>
<protein>
    <submittedName>
        <fullName evidence="8">S1/P1 nuclease</fullName>
    </submittedName>
</protein>
<accession>A0ABS9J6G2</accession>
<keyword evidence="4" id="KW-0378">Hydrolase</keyword>
<keyword evidence="3" id="KW-0255">Endonuclease</keyword>
<evidence type="ECO:0000256" key="2">
    <source>
        <dbReference type="ARBA" id="ARBA00022723"/>
    </source>
</evidence>
<evidence type="ECO:0000256" key="3">
    <source>
        <dbReference type="ARBA" id="ARBA00022759"/>
    </source>
</evidence>
<organism evidence="8 9">
    <name type="scientific">Joostella atrarenae</name>
    <dbReference type="NCBI Taxonomy" id="679257"/>
    <lineage>
        <taxon>Bacteria</taxon>
        <taxon>Pseudomonadati</taxon>
        <taxon>Bacteroidota</taxon>
        <taxon>Flavobacteriia</taxon>
        <taxon>Flavobacteriales</taxon>
        <taxon>Flavobacteriaceae</taxon>
        <taxon>Joostella</taxon>
    </lineage>
</organism>
<dbReference type="RefSeq" id="WP_236959959.1">
    <property type="nucleotide sequence ID" value="NZ_JAETXX010000011.1"/>
</dbReference>
<keyword evidence="5" id="KW-1015">Disulfide bond</keyword>
<dbReference type="Proteomes" id="UP000829517">
    <property type="component" value="Unassembled WGS sequence"/>
</dbReference>
<dbReference type="CDD" id="cd11010">
    <property type="entry name" value="S1-P1_nuclease"/>
    <property type="match status" value="1"/>
</dbReference>
<dbReference type="EMBL" id="JAETXX010000011">
    <property type="protein sequence ID" value="MCF8715994.1"/>
    <property type="molecule type" value="Genomic_DNA"/>
</dbReference>
<evidence type="ECO:0000256" key="6">
    <source>
        <dbReference type="ARBA" id="ARBA00023180"/>
    </source>
</evidence>
<feature type="chain" id="PRO_5046269557" evidence="7">
    <location>
        <begin position="18"/>
        <end position="256"/>
    </location>
</feature>
<evidence type="ECO:0000256" key="7">
    <source>
        <dbReference type="SAM" id="SignalP"/>
    </source>
</evidence>
<keyword evidence="6" id="KW-0325">Glycoprotein</keyword>
<reference evidence="8 9" key="1">
    <citation type="submission" date="2021-01" db="EMBL/GenBank/DDBJ databases">
        <title>Genome sequencing of Joostella atrarenae M1-2 (= KCTC 23194).</title>
        <authorList>
            <person name="Zakaria M.R."/>
            <person name="Lam M.Q."/>
            <person name="Chong C.S."/>
        </authorList>
    </citation>
    <scope>NUCLEOTIDE SEQUENCE [LARGE SCALE GENOMIC DNA]</scope>
    <source>
        <strain evidence="8 9">M1-2</strain>
    </source>
</reference>
<evidence type="ECO:0000313" key="8">
    <source>
        <dbReference type="EMBL" id="MCF8715994.1"/>
    </source>
</evidence>
<keyword evidence="2" id="KW-0479">Metal-binding</keyword>
<dbReference type="InterPro" id="IPR003154">
    <property type="entry name" value="S1/P1nuclease"/>
</dbReference>